<evidence type="ECO:0000313" key="2">
    <source>
        <dbReference type="Proteomes" id="UP000256405"/>
    </source>
</evidence>
<sequence>MKNRYLVFFILLLGCNKGEEKVISDVKQVKTLGEMVNEGLNSNIFYSSFSNKFPVETNAILFVIPNSSCFNCFEDLVQDLSIFYKKNSFKNIIVLKNDNIKEREVRFSLQDVTRMENIEILDIANNQLIVPHDFFPELGFIRNGNLSCIEVFEQGNEKKIKDYFEFLNLMVVN</sequence>
<evidence type="ECO:0000313" key="1">
    <source>
        <dbReference type="EMBL" id="REG85342.1"/>
    </source>
</evidence>
<reference evidence="1 2" key="1">
    <citation type="submission" date="2018-08" db="EMBL/GenBank/DDBJ databases">
        <title>Genomic Encyclopedia of Archaeal and Bacterial Type Strains, Phase II (KMG-II): from individual species to whole genera.</title>
        <authorList>
            <person name="Goeker M."/>
        </authorList>
    </citation>
    <scope>NUCLEOTIDE SEQUENCE [LARGE SCALE GENOMIC DNA]</scope>
    <source>
        <strain evidence="1 2">DSM 15986</strain>
    </source>
</reference>
<gene>
    <name evidence="1" type="ORF">C8N25_11329</name>
</gene>
<protein>
    <recommendedName>
        <fullName evidence="3">AhpC/TSA family protein</fullName>
    </recommendedName>
</protein>
<dbReference type="Proteomes" id="UP000256405">
    <property type="component" value="Unassembled WGS sequence"/>
</dbReference>
<name>A0A3E0DT80_9BACT</name>
<organism evidence="1 2">
    <name type="scientific">Algoriphagus antarcticus</name>
    <dbReference type="NCBI Taxonomy" id="238540"/>
    <lineage>
        <taxon>Bacteria</taxon>
        <taxon>Pseudomonadati</taxon>
        <taxon>Bacteroidota</taxon>
        <taxon>Cytophagia</taxon>
        <taxon>Cytophagales</taxon>
        <taxon>Cyclobacteriaceae</taxon>
        <taxon>Algoriphagus</taxon>
    </lineage>
</organism>
<dbReference type="AlphaFoldDB" id="A0A3E0DT80"/>
<comment type="caution">
    <text evidence="1">The sequence shown here is derived from an EMBL/GenBank/DDBJ whole genome shotgun (WGS) entry which is preliminary data.</text>
</comment>
<keyword evidence="2" id="KW-1185">Reference proteome</keyword>
<dbReference type="OrthoDB" id="825385at2"/>
<evidence type="ECO:0008006" key="3">
    <source>
        <dbReference type="Google" id="ProtNLM"/>
    </source>
</evidence>
<accession>A0A3E0DT80</accession>
<dbReference type="PROSITE" id="PS51257">
    <property type="entry name" value="PROKAR_LIPOPROTEIN"/>
    <property type="match status" value="1"/>
</dbReference>
<dbReference type="RefSeq" id="WP_086543840.1">
    <property type="nucleotide sequence ID" value="NZ_MSSW01000095.1"/>
</dbReference>
<proteinExistence type="predicted"/>
<dbReference type="EMBL" id="QUNF01000013">
    <property type="protein sequence ID" value="REG85342.1"/>
    <property type="molecule type" value="Genomic_DNA"/>
</dbReference>